<dbReference type="PANTHER" id="PTHR43433">
    <property type="entry name" value="HYDROLASE, ALPHA/BETA FOLD FAMILY PROTEIN"/>
    <property type="match status" value="1"/>
</dbReference>
<keyword evidence="2" id="KW-0378">Hydrolase</keyword>
<accession>A0ABU5N7U3</accession>
<dbReference type="Pfam" id="PF00561">
    <property type="entry name" value="Abhydrolase_1"/>
    <property type="match status" value="1"/>
</dbReference>
<dbReference type="Gene3D" id="3.40.50.1820">
    <property type="entry name" value="alpha/beta hydrolase"/>
    <property type="match status" value="1"/>
</dbReference>
<sequence length="225" mass="24001">MAETQIFEPHGRAIPFADDQRDGPTLVLLPGAGLRIGYLGLLAEALGEEDFRVVRIGTREPAADLTPTLHDLAQDVVDVMDHIGLTRPWVGGHGFGGTLARTVALDHPSRASGVLLLAVEGEAPVSVSPLSEIPENAYDQARLRMQHGARQNTPDVAAHTLAPGIPVLVIQGADDAVMPPSHGEALRASAPERVSVKTIDGAMDLFPLTHVGETAWPIEDYLDWD</sequence>
<dbReference type="Proteomes" id="UP001291912">
    <property type="component" value="Unassembled WGS sequence"/>
</dbReference>
<dbReference type="PANTHER" id="PTHR43433:SF5">
    <property type="entry name" value="AB HYDROLASE-1 DOMAIN-CONTAINING PROTEIN"/>
    <property type="match status" value="1"/>
</dbReference>
<protein>
    <submittedName>
        <fullName evidence="2">Alpha/beta fold hydrolase</fullName>
    </submittedName>
</protein>
<keyword evidence="3" id="KW-1185">Reference proteome</keyword>
<dbReference type="RefSeq" id="WP_322597601.1">
    <property type="nucleotide sequence ID" value="NZ_BAAAPT010000002.1"/>
</dbReference>
<dbReference type="InterPro" id="IPR050471">
    <property type="entry name" value="AB_hydrolase"/>
</dbReference>
<feature type="domain" description="AB hydrolase-1" evidence="1">
    <location>
        <begin position="26"/>
        <end position="138"/>
    </location>
</feature>
<dbReference type="InterPro" id="IPR000073">
    <property type="entry name" value="AB_hydrolase_1"/>
</dbReference>
<dbReference type="EMBL" id="JAWJYN010000002">
    <property type="protein sequence ID" value="MDZ8162143.1"/>
    <property type="molecule type" value="Genomic_DNA"/>
</dbReference>
<reference evidence="2 3" key="1">
    <citation type="submission" date="2023-10" db="EMBL/GenBank/DDBJ databases">
        <title>Microbacterium xanthum sp. nov., isolated from seaweed.</title>
        <authorList>
            <person name="Lee S.D."/>
        </authorList>
    </citation>
    <scope>NUCLEOTIDE SEQUENCE [LARGE SCALE GENOMIC DNA]</scope>
    <source>
        <strain evidence="2 3">KCTC 19124</strain>
    </source>
</reference>
<evidence type="ECO:0000313" key="3">
    <source>
        <dbReference type="Proteomes" id="UP001291912"/>
    </source>
</evidence>
<evidence type="ECO:0000313" key="2">
    <source>
        <dbReference type="EMBL" id="MDZ8162143.1"/>
    </source>
</evidence>
<dbReference type="GO" id="GO:0016787">
    <property type="term" value="F:hydrolase activity"/>
    <property type="evidence" value="ECO:0007669"/>
    <property type="project" value="UniProtKB-KW"/>
</dbReference>
<gene>
    <name evidence="2" type="ORF">R2Q92_09845</name>
</gene>
<name>A0ABU5N7U3_9MICO</name>
<organism evidence="2 3">
    <name type="scientific">Microbacterium aquimaris</name>
    <dbReference type="NCBI Taxonomy" id="459816"/>
    <lineage>
        <taxon>Bacteria</taxon>
        <taxon>Bacillati</taxon>
        <taxon>Actinomycetota</taxon>
        <taxon>Actinomycetes</taxon>
        <taxon>Micrococcales</taxon>
        <taxon>Microbacteriaceae</taxon>
        <taxon>Microbacterium</taxon>
    </lineage>
</organism>
<dbReference type="SUPFAM" id="SSF53474">
    <property type="entry name" value="alpha/beta-Hydrolases"/>
    <property type="match status" value="1"/>
</dbReference>
<comment type="caution">
    <text evidence="2">The sequence shown here is derived from an EMBL/GenBank/DDBJ whole genome shotgun (WGS) entry which is preliminary data.</text>
</comment>
<proteinExistence type="predicted"/>
<dbReference type="InterPro" id="IPR029058">
    <property type="entry name" value="AB_hydrolase_fold"/>
</dbReference>
<evidence type="ECO:0000259" key="1">
    <source>
        <dbReference type="Pfam" id="PF00561"/>
    </source>
</evidence>